<reference evidence="2 3" key="1">
    <citation type="submission" date="2024-02" db="EMBL/GenBank/DDBJ databases">
        <authorList>
            <person name="Chen Y."/>
            <person name="Shah S."/>
            <person name="Dougan E. K."/>
            <person name="Thang M."/>
            <person name="Chan C."/>
        </authorList>
    </citation>
    <scope>NUCLEOTIDE SEQUENCE [LARGE SCALE GENOMIC DNA]</scope>
</reference>
<sequence>MADLMELAQQFGLPEHVLSVFRDKGVTSISTLVKTFEDDEQFADFVAEEVQKKTGSASKRLRLALKMVYMDAVQKARSRNIRPKMSSSPVSSSATSRAESENGEEEEEAFEDEEDIPPPPPPPPPPPEGPAWRP</sequence>
<evidence type="ECO:0000256" key="1">
    <source>
        <dbReference type="SAM" id="MobiDB-lite"/>
    </source>
</evidence>
<feature type="region of interest" description="Disordered" evidence="1">
    <location>
        <begin position="75"/>
        <end position="134"/>
    </location>
</feature>
<feature type="compositionally biased region" description="Acidic residues" evidence="1">
    <location>
        <begin position="101"/>
        <end position="116"/>
    </location>
</feature>
<proteinExistence type="predicted"/>
<evidence type="ECO:0000313" key="3">
    <source>
        <dbReference type="Proteomes" id="UP001642464"/>
    </source>
</evidence>
<accession>A0ABP0PI60</accession>
<dbReference type="Proteomes" id="UP001642464">
    <property type="component" value="Unassembled WGS sequence"/>
</dbReference>
<comment type="caution">
    <text evidence="2">The sequence shown here is derived from an EMBL/GenBank/DDBJ whole genome shotgun (WGS) entry which is preliminary data.</text>
</comment>
<organism evidence="2 3">
    <name type="scientific">Durusdinium trenchii</name>
    <dbReference type="NCBI Taxonomy" id="1381693"/>
    <lineage>
        <taxon>Eukaryota</taxon>
        <taxon>Sar</taxon>
        <taxon>Alveolata</taxon>
        <taxon>Dinophyceae</taxon>
        <taxon>Suessiales</taxon>
        <taxon>Symbiodiniaceae</taxon>
        <taxon>Durusdinium</taxon>
    </lineage>
</organism>
<feature type="compositionally biased region" description="Low complexity" evidence="1">
    <location>
        <begin position="86"/>
        <end position="97"/>
    </location>
</feature>
<protein>
    <submittedName>
        <fullName evidence="2">Mitochondrial</fullName>
    </submittedName>
</protein>
<name>A0ABP0PI60_9DINO</name>
<dbReference type="EMBL" id="CAXAMM010036224">
    <property type="protein sequence ID" value="CAK9075524.1"/>
    <property type="molecule type" value="Genomic_DNA"/>
</dbReference>
<gene>
    <name evidence="2" type="ORF">SCF082_LOCUS36583</name>
</gene>
<feature type="compositionally biased region" description="Pro residues" evidence="1">
    <location>
        <begin position="117"/>
        <end position="134"/>
    </location>
</feature>
<keyword evidence="3" id="KW-1185">Reference proteome</keyword>
<evidence type="ECO:0000313" key="2">
    <source>
        <dbReference type="EMBL" id="CAK9075524.1"/>
    </source>
</evidence>